<protein>
    <submittedName>
        <fullName evidence="1">Uncharacterized protein</fullName>
    </submittedName>
</protein>
<accession>A0A1H5XVN0</accession>
<gene>
    <name evidence="1" type="ORF">SAMN03080598_02704</name>
</gene>
<dbReference type="EMBL" id="FNVR01000015">
    <property type="protein sequence ID" value="SEG15722.1"/>
    <property type="molecule type" value="Genomic_DNA"/>
</dbReference>
<evidence type="ECO:0000313" key="2">
    <source>
        <dbReference type="Proteomes" id="UP000236736"/>
    </source>
</evidence>
<name>A0A1H5XVN0_9BACT</name>
<reference evidence="2" key="1">
    <citation type="submission" date="2016-10" db="EMBL/GenBank/DDBJ databases">
        <authorList>
            <person name="Varghese N."/>
            <person name="Submissions S."/>
        </authorList>
    </citation>
    <scope>NUCLEOTIDE SEQUENCE [LARGE SCALE GENOMIC DNA]</scope>
    <source>
        <strain evidence="2">DSM 17298</strain>
    </source>
</reference>
<organism evidence="1 2">
    <name type="scientific">Algoriphagus boritolerans DSM 17298 = JCM 18970</name>
    <dbReference type="NCBI Taxonomy" id="1120964"/>
    <lineage>
        <taxon>Bacteria</taxon>
        <taxon>Pseudomonadati</taxon>
        <taxon>Bacteroidota</taxon>
        <taxon>Cytophagia</taxon>
        <taxon>Cytophagales</taxon>
        <taxon>Cyclobacteriaceae</taxon>
        <taxon>Algoriphagus</taxon>
    </lineage>
</organism>
<sequence>MNFTGRSRSYAYNNLKQVKEHYGKAKHQLVTIQEFAEFHGISVEELSLALVPRKSNPIKNGFHS</sequence>
<proteinExistence type="predicted"/>
<dbReference type="AlphaFoldDB" id="A0A1H5XVN0"/>
<keyword evidence="2" id="KW-1185">Reference proteome</keyword>
<evidence type="ECO:0000313" key="1">
    <source>
        <dbReference type="EMBL" id="SEG15722.1"/>
    </source>
</evidence>
<dbReference type="Proteomes" id="UP000236736">
    <property type="component" value="Unassembled WGS sequence"/>
</dbReference>
<dbReference type="STRING" id="1120964.GCA_001313265_06572"/>